<evidence type="ECO:0000259" key="2">
    <source>
        <dbReference type="Pfam" id="PF05678"/>
    </source>
</evidence>
<gene>
    <name evidence="3" type="ORF">DCAF_LOCUS26669</name>
</gene>
<dbReference type="PANTHER" id="PTHR33179:SF39">
    <property type="entry name" value="VQ MOTIF PROTEIN"/>
    <property type="match status" value="1"/>
</dbReference>
<comment type="caution">
    <text evidence="3">The sequence shown here is derived from an EMBL/GenBank/DDBJ whole genome shotgun (WGS) entry which is preliminary data.</text>
</comment>
<evidence type="ECO:0000313" key="3">
    <source>
        <dbReference type="EMBL" id="CAK7356398.1"/>
    </source>
</evidence>
<accession>A0AAV1ST79</accession>
<dbReference type="InterPro" id="IPR039609">
    <property type="entry name" value="VQ_15/22"/>
</dbReference>
<dbReference type="InterPro" id="IPR008889">
    <property type="entry name" value="VQ"/>
</dbReference>
<protein>
    <recommendedName>
        <fullName evidence="2">VQ domain-containing protein</fullName>
    </recommendedName>
</protein>
<keyword evidence="4" id="KW-1185">Reference proteome</keyword>
<dbReference type="AlphaFoldDB" id="A0AAV1ST79"/>
<feature type="compositionally biased region" description="Polar residues" evidence="1">
    <location>
        <begin position="115"/>
        <end position="136"/>
    </location>
</feature>
<feature type="region of interest" description="Disordered" evidence="1">
    <location>
        <begin position="115"/>
        <end position="156"/>
    </location>
</feature>
<name>A0AAV1ST79_9ROSI</name>
<reference evidence="3 4" key="1">
    <citation type="submission" date="2024-01" db="EMBL/GenBank/DDBJ databases">
        <authorList>
            <person name="Waweru B."/>
        </authorList>
    </citation>
    <scope>NUCLEOTIDE SEQUENCE [LARGE SCALE GENOMIC DNA]</scope>
</reference>
<evidence type="ECO:0000256" key="1">
    <source>
        <dbReference type="SAM" id="MobiDB-lite"/>
    </source>
</evidence>
<sequence>MTKKLRPSRITPKITYCKSGGDANSDIVISLTTTDVASRKLHLPRSLSLSQGIVNTQFNTVSDRELKSTTKATMSDTVASSSSDWVQLYEQSNIHGPATSSFGFSDARSVATSGASDIINPSSSVTSSTGDQTLTSKGFLPKPIKRRSRASKKTPTTLLNASTANFRALVQQFTGCPSISVGGQKGPINLNFGLGSAQNHSYAPAEMPPFDNGYYHTQAQMQQRQQPRQNVHQLHRDQGLLDNLPNSNAYFSVSNDLGPNLDMLADDGLLDMDDIALQELAKESFSHETMDNIDCF</sequence>
<feature type="compositionally biased region" description="Basic residues" evidence="1">
    <location>
        <begin position="143"/>
        <end position="152"/>
    </location>
</feature>
<evidence type="ECO:0000313" key="4">
    <source>
        <dbReference type="Proteomes" id="UP001314170"/>
    </source>
</evidence>
<dbReference type="PANTHER" id="PTHR33179">
    <property type="entry name" value="VQ MOTIF-CONTAINING PROTEIN"/>
    <property type="match status" value="1"/>
</dbReference>
<dbReference type="EMBL" id="CAWUPB010001197">
    <property type="protein sequence ID" value="CAK7356398.1"/>
    <property type="molecule type" value="Genomic_DNA"/>
</dbReference>
<proteinExistence type="predicted"/>
<organism evidence="3 4">
    <name type="scientific">Dovyalis caffra</name>
    <dbReference type="NCBI Taxonomy" id="77055"/>
    <lineage>
        <taxon>Eukaryota</taxon>
        <taxon>Viridiplantae</taxon>
        <taxon>Streptophyta</taxon>
        <taxon>Embryophyta</taxon>
        <taxon>Tracheophyta</taxon>
        <taxon>Spermatophyta</taxon>
        <taxon>Magnoliopsida</taxon>
        <taxon>eudicotyledons</taxon>
        <taxon>Gunneridae</taxon>
        <taxon>Pentapetalae</taxon>
        <taxon>rosids</taxon>
        <taxon>fabids</taxon>
        <taxon>Malpighiales</taxon>
        <taxon>Salicaceae</taxon>
        <taxon>Flacourtieae</taxon>
        <taxon>Dovyalis</taxon>
    </lineage>
</organism>
<dbReference type="Pfam" id="PF05678">
    <property type="entry name" value="VQ"/>
    <property type="match status" value="1"/>
</dbReference>
<dbReference type="Proteomes" id="UP001314170">
    <property type="component" value="Unassembled WGS sequence"/>
</dbReference>
<feature type="domain" description="VQ" evidence="2">
    <location>
        <begin position="155"/>
        <end position="179"/>
    </location>
</feature>